<gene>
    <name evidence="2" type="ORF">KY465_00070</name>
</gene>
<accession>A0ABS6WIB3</accession>
<evidence type="ECO:0000313" key="3">
    <source>
        <dbReference type="Proteomes" id="UP001430804"/>
    </source>
</evidence>
<dbReference type="CDD" id="cd00093">
    <property type="entry name" value="HTH_XRE"/>
    <property type="match status" value="1"/>
</dbReference>
<proteinExistence type="predicted"/>
<reference evidence="2" key="1">
    <citation type="submission" date="2021-07" db="EMBL/GenBank/DDBJ databases">
        <title>Pseudohoeflea marina sp. nov. a polyhydroxyalcanoate-producing bacterium.</title>
        <authorList>
            <person name="Zheng W."/>
            <person name="Yu S."/>
            <person name="Huang Y."/>
        </authorList>
    </citation>
    <scope>NUCLEOTIDE SEQUENCE</scope>
    <source>
        <strain evidence="2">DP4N28-3</strain>
    </source>
</reference>
<organism evidence="2 3">
    <name type="scientific">Pseudohoeflea coraliihabitans</name>
    <dbReference type="NCBI Taxonomy" id="2860393"/>
    <lineage>
        <taxon>Bacteria</taxon>
        <taxon>Pseudomonadati</taxon>
        <taxon>Pseudomonadota</taxon>
        <taxon>Alphaproteobacteria</taxon>
        <taxon>Hyphomicrobiales</taxon>
        <taxon>Rhizobiaceae</taxon>
        <taxon>Pseudohoeflea</taxon>
    </lineage>
</organism>
<dbReference type="Pfam" id="PF01381">
    <property type="entry name" value="HTH_3"/>
    <property type="match status" value="1"/>
</dbReference>
<dbReference type="PROSITE" id="PS50943">
    <property type="entry name" value="HTH_CROC1"/>
    <property type="match status" value="1"/>
</dbReference>
<evidence type="ECO:0000259" key="1">
    <source>
        <dbReference type="PROSITE" id="PS50943"/>
    </source>
</evidence>
<dbReference type="InterPro" id="IPR001387">
    <property type="entry name" value="Cro/C1-type_HTH"/>
</dbReference>
<dbReference type="SMART" id="SM00530">
    <property type="entry name" value="HTH_XRE"/>
    <property type="match status" value="1"/>
</dbReference>
<keyword evidence="3" id="KW-1185">Reference proteome</keyword>
<dbReference type="Proteomes" id="UP001430804">
    <property type="component" value="Unassembled WGS sequence"/>
</dbReference>
<sequence length="114" mass="12996">MPPVRKPKRQLRRTFLREWREHLNITQEQAAESLNISRSLLSKIENAQSPYSQGLIEAASDYYGVSVASLLMRNPLIPDAVWSIHDNLEKASEPVQREISDFISFKLGKTGTND</sequence>
<feature type="domain" description="HTH cro/C1-type" evidence="1">
    <location>
        <begin position="16"/>
        <end position="70"/>
    </location>
</feature>
<protein>
    <submittedName>
        <fullName evidence="2">Helix-turn-helix transcriptional regulator</fullName>
    </submittedName>
</protein>
<evidence type="ECO:0000313" key="2">
    <source>
        <dbReference type="EMBL" id="MBW3095666.1"/>
    </source>
</evidence>
<name>A0ABS6WIB3_9HYPH</name>
<dbReference type="EMBL" id="JAHWQX010000001">
    <property type="protein sequence ID" value="MBW3095666.1"/>
    <property type="molecule type" value="Genomic_DNA"/>
</dbReference>
<comment type="caution">
    <text evidence="2">The sequence shown here is derived from an EMBL/GenBank/DDBJ whole genome shotgun (WGS) entry which is preliminary data.</text>
</comment>
<dbReference type="RefSeq" id="WP_219157035.1">
    <property type="nucleotide sequence ID" value="NZ_JAHWQX010000001.1"/>
</dbReference>